<dbReference type="AlphaFoldDB" id="A0A1M5JRJ5"/>
<reference evidence="4" key="1">
    <citation type="submission" date="2016-11" db="EMBL/GenBank/DDBJ databases">
        <authorList>
            <person name="Varghese N."/>
            <person name="Submissions S."/>
        </authorList>
    </citation>
    <scope>NUCLEOTIDE SEQUENCE [LARGE SCALE GENOMIC DNA]</scope>
    <source>
        <strain evidence="4">CGMCC 1.8995</strain>
    </source>
</reference>
<evidence type="ECO:0000313" key="3">
    <source>
        <dbReference type="EMBL" id="SHG43212.1"/>
    </source>
</evidence>
<dbReference type="Proteomes" id="UP000184520">
    <property type="component" value="Unassembled WGS sequence"/>
</dbReference>
<keyword evidence="4" id="KW-1185">Reference proteome</keyword>
<sequence length="324" mass="35697">MQTLITLLQRIAIFWMCITALVGCNSTPSISKPAPQLSLSLATGLYGHSMVNDGERLFVIGGTSEQGPSGDIEVINPDTNKTELLKDKIVPRRYFSAVWDGKESIYVIGGISWHKGRSYLQTIVEVFNTRTYEVTQTAEHYRATRMNTAALVDNKIYVFGGEAAGKKLRKGLVYVPWVSVFDLTSQTWSELPDMPSAYATRATEFNGDIYVAGGFNGRKQFKDFYKFNPATAAWSELAPMPVGTSAHSMVSTDTGLFTFGNYNALDQVLHFDFDSGQWVSAEFSFSPSRHNASTVMSGKIFVAGGTIASRGSHINYLQVFTPEP</sequence>
<keyword evidence="2" id="KW-0677">Repeat</keyword>
<dbReference type="Pfam" id="PF24681">
    <property type="entry name" value="Kelch_KLHDC2_KLHL20_DRC7"/>
    <property type="match status" value="1"/>
</dbReference>
<dbReference type="InterPro" id="IPR015915">
    <property type="entry name" value="Kelch-typ_b-propeller"/>
</dbReference>
<organism evidence="3 4">
    <name type="scientific">Marisediminitalea aggregata</name>
    <dbReference type="NCBI Taxonomy" id="634436"/>
    <lineage>
        <taxon>Bacteria</taxon>
        <taxon>Pseudomonadati</taxon>
        <taxon>Pseudomonadota</taxon>
        <taxon>Gammaproteobacteria</taxon>
        <taxon>Alteromonadales</taxon>
        <taxon>Alteromonadaceae</taxon>
        <taxon>Marisediminitalea</taxon>
    </lineage>
</organism>
<name>A0A1M5JRJ5_9ALTE</name>
<dbReference type="SUPFAM" id="SSF117281">
    <property type="entry name" value="Kelch motif"/>
    <property type="match status" value="1"/>
</dbReference>
<protein>
    <submittedName>
        <fullName evidence="3">Kelch motif-containing protein</fullName>
    </submittedName>
</protein>
<evidence type="ECO:0000313" key="4">
    <source>
        <dbReference type="Proteomes" id="UP000184520"/>
    </source>
</evidence>
<dbReference type="SMART" id="SM00612">
    <property type="entry name" value="Kelch"/>
    <property type="match status" value="3"/>
</dbReference>
<dbReference type="OrthoDB" id="6328960at2"/>
<dbReference type="STRING" id="634436.SAMN05216361_2227"/>
<gene>
    <name evidence="3" type="ORF">SAMN05216361_2227</name>
</gene>
<dbReference type="Gene3D" id="2.120.10.80">
    <property type="entry name" value="Kelch-type beta propeller"/>
    <property type="match status" value="2"/>
</dbReference>
<dbReference type="PANTHER" id="PTHR24412">
    <property type="entry name" value="KELCH PROTEIN"/>
    <property type="match status" value="1"/>
</dbReference>
<dbReference type="InterPro" id="IPR006652">
    <property type="entry name" value="Kelch_1"/>
</dbReference>
<dbReference type="PANTHER" id="PTHR24412:SF441">
    <property type="entry name" value="KELCH-LIKE PROTEIN 28"/>
    <property type="match status" value="1"/>
</dbReference>
<accession>A0A1M5JRJ5</accession>
<dbReference type="EMBL" id="FQWD01000003">
    <property type="protein sequence ID" value="SHG43212.1"/>
    <property type="molecule type" value="Genomic_DNA"/>
</dbReference>
<keyword evidence="1" id="KW-0880">Kelch repeat</keyword>
<evidence type="ECO:0000256" key="2">
    <source>
        <dbReference type="ARBA" id="ARBA00022737"/>
    </source>
</evidence>
<evidence type="ECO:0000256" key="1">
    <source>
        <dbReference type="ARBA" id="ARBA00022441"/>
    </source>
</evidence>
<proteinExistence type="predicted"/>